<protein>
    <submittedName>
        <fullName evidence="3">Uncharacterized protein</fullName>
    </submittedName>
</protein>
<keyword evidence="4" id="KW-1185">Reference proteome</keyword>
<keyword evidence="2" id="KW-0472">Membrane</keyword>
<evidence type="ECO:0000256" key="2">
    <source>
        <dbReference type="SAM" id="Phobius"/>
    </source>
</evidence>
<evidence type="ECO:0000256" key="1">
    <source>
        <dbReference type="SAM" id="MobiDB-lite"/>
    </source>
</evidence>
<organism evidence="3 4">
    <name type="scientific">Porites evermanni</name>
    <dbReference type="NCBI Taxonomy" id="104178"/>
    <lineage>
        <taxon>Eukaryota</taxon>
        <taxon>Metazoa</taxon>
        <taxon>Cnidaria</taxon>
        <taxon>Anthozoa</taxon>
        <taxon>Hexacorallia</taxon>
        <taxon>Scleractinia</taxon>
        <taxon>Fungiina</taxon>
        <taxon>Poritidae</taxon>
        <taxon>Porites</taxon>
    </lineage>
</organism>
<gene>
    <name evidence="3" type="ORF">PEVE_00041791</name>
</gene>
<reference evidence="3 4" key="1">
    <citation type="submission" date="2022-05" db="EMBL/GenBank/DDBJ databases">
        <authorList>
            <consortium name="Genoscope - CEA"/>
            <person name="William W."/>
        </authorList>
    </citation>
    <scope>NUCLEOTIDE SEQUENCE [LARGE SCALE GENOMIC DNA]</scope>
</reference>
<dbReference type="EMBL" id="CALNXI010000080">
    <property type="protein sequence ID" value="CAH3018192.1"/>
    <property type="molecule type" value="Genomic_DNA"/>
</dbReference>
<keyword evidence="2" id="KW-1133">Transmembrane helix</keyword>
<feature type="region of interest" description="Disordered" evidence="1">
    <location>
        <begin position="1"/>
        <end position="21"/>
    </location>
</feature>
<comment type="caution">
    <text evidence="3">The sequence shown here is derived from an EMBL/GenBank/DDBJ whole genome shotgun (WGS) entry which is preliminary data.</text>
</comment>
<dbReference type="Proteomes" id="UP001159427">
    <property type="component" value="Unassembled WGS sequence"/>
</dbReference>
<evidence type="ECO:0000313" key="3">
    <source>
        <dbReference type="EMBL" id="CAH3018192.1"/>
    </source>
</evidence>
<feature type="transmembrane region" description="Helical" evidence="2">
    <location>
        <begin position="42"/>
        <end position="61"/>
    </location>
</feature>
<feature type="transmembrane region" description="Helical" evidence="2">
    <location>
        <begin position="105"/>
        <end position="126"/>
    </location>
</feature>
<proteinExistence type="predicted"/>
<feature type="transmembrane region" description="Helical" evidence="2">
    <location>
        <begin position="73"/>
        <end position="93"/>
    </location>
</feature>
<keyword evidence="2" id="KW-0812">Transmembrane</keyword>
<accession>A0ABN8LRV7</accession>
<name>A0ABN8LRV7_9CNID</name>
<evidence type="ECO:0000313" key="4">
    <source>
        <dbReference type="Proteomes" id="UP001159427"/>
    </source>
</evidence>
<sequence>MAEEDRKGLLEGTQPYSSQQIPKNEYNEALFQEKGKSPKEKLVMYLFIAVVIIMITITTILSLYRGTIVDSTYILLGVSIISIGMVEVVLVYWSKTGELPTEKLWFLYFVGICIFLEAIFTDVLLYHRPLV</sequence>